<comment type="subcellular location">
    <subcellularLocation>
        <location evidence="1">Membrane</location>
        <topology evidence="1">Multi-pass membrane protein</topology>
    </subcellularLocation>
</comment>
<feature type="transmembrane region" description="Helical" evidence="7">
    <location>
        <begin position="498"/>
        <end position="522"/>
    </location>
</feature>
<evidence type="ECO:0000256" key="4">
    <source>
        <dbReference type="ARBA" id="ARBA00022989"/>
    </source>
</evidence>
<dbReference type="Proteomes" id="UP001443914">
    <property type="component" value="Unassembled WGS sequence"/>
</dbReference>
<dbReference type="GO" id="GO:0006857">
    <property type="term" value="P:oligopeptide transport"/>
    <property type="evidence" value="ECO:0007669"/>
    <property type="project" value="InterPro"/>
</dbReference>
<sequence length="611" mass="67729">MNTRSSKEEEEKRRIIQSQRIQDEEQQEDISNGGKGGFITMPFILANEAFERVASFGMTPNMIVYLMNEYKLSATNAQNLIYFSNTTNSFTPFVGALLADSFFGRFLVIAFGSIFSLLGMFVLWMTTIIPQAKPPQCNTTTTTTCVSPTTGQYAFLLFSFLLMAVGSGGTRPCSQPFGADQVQQTPNAKNNSLEIFLNWYYLFSCVSIIVALTVIVYIQDHYGWMIGFGVPVALMFLATVSFLLASPFYVKNKGNKKLLSGLSQVIVAAFWNRKMKYPGNSNAQYYCGIDSDLSSPSDSLRFLDKACIIQDPANDIGPDGLPRNPWRLCKVDDVESVKSFIRLIPIWSAGIIITVNTSGTPFSLLLTRTMDRHVGPNFEIPAASFGTFIIFVIGVWIVIYDRVLLPLASKIRGEPVTLSVKLRIGLGLFFSFMSILSSGIVESIRRQRAIDEGFEDDPLAVIQMSALWTTPHSIFGGIAEAFFVIGQTEFFYSELPNNMLSIAGSVFSLGGVFGNLIASFVLNSVDSVTRTEGNEGWMASNPNKGHYDYYYYLLATLNLVNLGYYVCCCRAYGPMKKERMAKEVFEKDVVDDEGSPLLKDTACTGSISKTH</sequence>
<keyword evidence="3 7" id="KW-0812">Transmembrane</keyword>
<dbReference type="AlphaFoldDB" id="A0AAW1IKF4"/>
<evidence type="ECO:0000256" key="7">
    <source>
        <dbReference type="SAM" id="Phobius"/>
    </source>
</evidence>
<feature type="transmembrane region" description="Helical" evidence="7">
    <location>
        <begin position="102"/>
        <end position="124"/>
    </location>
</feature>
<evidence type="ECO:0000256" key="6">
    <source>
        <dbReference type="SAM" id="MobiDB-lite"/>
    </source>
</evidence>
<feature type="transmembrane region" description="Helical" evidence="7">
    <location>
        <begin position="461"/>
        <end position="486"/>
    </location>
</feature>
<dbReference type="GO" id="GO:0022857">
    <property type="term" value="F:transmembrane transporter activity"/>
    <property type="evidence" value="ECO:0007669"/>
    <property type="project" value="InterPro"/>
</dbReference>
<reference evidence="8" key="1">
    <citation type="submission" date="2024-03" db="EMBL/GenBank/DDBJ databases">
        <title>WGS assembly of Saponaria officinalis var. Norfolk2.</title>
        <authorList>
            <person name="Jenkins J."/>
            <person name="Shu S."/>
            <person name="Grimwood J."/>
            <person name="Barry K."/>
            <person name="Goodstein D."/>
            <person name="Schmutz J."/>
            <person name="Leebens-Mack J."/>
            <person name="Osbourn A."/>
        </authorList>
    </citation>
    <scope>NUCLEOTIDE SEQUENCE [LARGE SCALE GENOMIC DNA]</scope>
    <source>
        <strain evidence="8">JIC</strain>
    </source>
</reference>
<gene>
    <name evidence="8" type="ORF">RND81_09G116700</name>
</gene>
<dbReference type="InterPro" id="IPR000109">
    <property type="entry name" value="POT_fam"/>
</dbReference>
<feature type="transmembrane region" description="Helical" evidence="7">
    <location>
        <begin position="224"/>
        <end position="250"/>
    </location>
</feature>
<feature type="transmembrane region" description="Helical" evidence="7">
    <location>
        <begin position="378"/>
        <end position="399"/>
    </location>
</feature>
<proteinExistence type="inferred from homology"/>
<accession>A0AAW1IKF4</accession>
<dbReference type="PROSITE" id="PS01022">
    <property type="entry name" value="PTR2_1"/>
    <property type="match status" value="1"/>
</dbReference>
<name>A0AAW1IKF4_SAPOF</name>
<feature type="compositionally biased region" description="Basic and acidic residues" evidence="6">
    <location>
        <begin position="1"/>
        <end position="14"/>
    </location>
</feature>
<feature type="transmembrane region" description="Helical" evidence="7">
    <location>
        <begin position="346"/>
        <end position="366"/>
    </location>
</feature>
<dbReference type="EMBL" id="JBDFQZ010000009">
    <property type="protein sequence ID" value="KAK9690266.1"/>
    <property type="molecule type" value="Genomic_DNA"/>
</dbReference>
<evidence type="ECO:0000256" key="2">
    <source>
        <dbReference type="ARBA" id="ARBA00005982"/>
    </source>
</evidence>
<feature type="transmembrane region" description="Helical" evidence="7">
    <location>
        <begin position="199"/>
        <end position="218"/>
    </location>
</feature>
<protein>
    <submittedName>
        <fullName evidence="8">Uncharacterized protein</fullName>
    </submittedName>
</protein>
<dbReference type="Pfam" id="PF00854">
    <property type="entry name" value="PTR2"/>
    <property type="match status" value="1"/>
</dbReference>
<evidence type="ECO:0000313" key="9">
    <source>
        <dbReference type="Proteomes" id="UP001443914"/>
    </source>
</evidence>
<feature type="transmembrane region" description="Helical" evidence="7">
    <location>
        <begin position="549"/>
        <end position="572"/>
    </location>
</feature>
<evidence type="ECO:0000256" key="1">
    <source>
        <dbReference type="ARBA" id="ARBA00004141"/>
    </source>
</evidence>
<evidence type="ECO:0000256" key="5">
    <source>
        <dbReference type="ARBA" id="ARBA00023136"/>
    </source>
</evidence>
<dbReference type="SUPFAM" id="SSF103473">
    <property type="entry name" value="MFS general substrate transporter"/>
    <property type="match status" value="1"/>
</dbReference>
<comment type="similarity">
    <text evidence="2">Belongs to the major facilitator superfamily. Proton-dependent oligopeptide transporter (POT/PTR) (TC 2.A.17) family.</text>
</comment>
<dbReference type="InterPro" id="IPR018456">
    <property type="entry name" value="PTR2_symporter_CS"/>
</dbReference>
<keyword evidence="4 7" id="KW-1133">Transmembrane helix</keyword>
<comment type="caution">
    <text evidence="8">The sequence shown here is derived from an EMBL/GenBank/DDBJ whole genome shotgun (WGS) entry which is preliminary data.</text>
</comment>
<organism evidence="8 9">
    <name type="scientific">Saponaria officinalis</name>
    <name type="common">Common soapwort</name>
    <name type="synonym">Lychnis saponaria</name>
    <dbReference type="NCBI Taxonomy" id="3572"/>
    <lineage>
        <taxon>Eukaryota</taxon>
        <taxon>Viridiplantae</taxon>
        <taxon>Streptophyta</taxon>
        <taxon>Embryophyta</taxon>
        <taxon>Tracheophyta</taxon>
        <taxon>Spermatophyta</taxon>
        <taxon>Magnoliopsida</taxon>
        <taxon>eudicotyledons</taxon>
        <taxon>Gunneridae</taxon>
        <taxon>Pentapetalae</taxon>
        <taxon>Caryophyllales</taxon>
        <taxon>Caryophyllaceae</taxon>
        <taxon>Caryophylleae</taxon>
        <taxon>Saponaria</taxon>
    </lineage>
</organism>
<keyword evidence="9" id="KW-1185">Reference proteome</keyword>
<dbReference type="PANTHER" id="PTHR11654">
    <property type="entry name" value="OLIGOPEPTIDE TRANSPORTER-RELATED"/>
    <property type="match status" value="1"/>
</dbReference>
<evidence type="ECO:0000313" key="8">
    <source>
        <dbReference type="EMBL" id="KAK9690266.1"/>
    </source>
</evidence>
<feature type="region of interest" description="Disordered" evidence="6">
    <location>
        <begin position="1"/>
        <end position="34"/>
    </location>
</feature>
<dbReference type="GO" id="GO:0016020">
    <property type="term" value="C:membrane"/>
    <property type="evidence" value="ECO:0007669"/>
    <property type="project" value="UniProtKB-SubCell"/>
</dbReference>
<evidence type="ECO:0000256" key="3">
    <source>
        <dbReference type="ARBA" id="ARBA00022692"/>
    </source>
</evidence>
<dbReference type="Gene3D" id="1.20.1250.20">
    <property type="entry name" value="MFS general substrate transporter like domains"/>
    <property type="match status" value="1"/>
</dbReference>
<dbReference type="InterPro" id="IPR036259">
    <property type="entry name" value="MFS_trans_sf"/>
</dbReference>
<feature type="transmembrane region" description="Helical" evidence="7">
    <location>
        <begin position="420"/>
        <end position="441"/>
    </location>
</feature>
<keyword evidence="5 7" id="KW-0472">Membrane</keyword>